<feature type="compositionally biased region" description="Basic and acidic residues" evidence="1">
    <location>
        <begin position="43"/>
        <end position="59"/>
    </location>
</feature>
<keyword evidence="4" id="KW-1185">Reference proteome</keyword>
<feature type="compositionally biased region" description="Low complexity" evidence="1">
    <location>
        <begin position="71"/>
        <end position="80"/>
    </location>
</feature>
<gene>
    <name evidence="3" type="ORF">GCM10025870_16500</name>
</gene>
<organism evidence="3 4">
    <name type="scientific">Agromyces marinus</name>
    <dbReference type="NCBI Taxonomy" id="1389020"/>
    <lineage>
        <taxon>Bacteria</taxon>
        <taxon>Bacillati</taxon>
        <taxon>Actinomycetota</taxon>
        <taxon>Actinomycetes</taxon>
        <taxon>Micrococcales</taxon>
        <taxon>Microbacteriaceae</taxon>
        <taxon>Agromyces</taxon>
    </lineage>
</organism>
<dbReference type="Proteomes" id="UP001321477">
    <property type="component" value="Chromosome"/>
</dbReference>
<protein>
    <submittedName>
        <fullName evidence="3">Uncharacterized protein</fullName>
    </submittedName>
</protein>
<dbReference type="RefSeq" id="WP_234660556.1">
    <property type="nucleotide sequence ID" value="NZ_AP027734.1"/>
</dbReference>
<accession>A0ABN6YB42</accession>
<evidence type="ECO:0000256" key="2">
    <source>
        <dbReference type="SAM" id="Phobius"/>
    </source>
</evidence>
<keyword evidence="2" id="KW-0472">Membrane</keyword>
<keyword evidence="2" id="KW-1133">Transmembrane helix</keyword>
<name>A0ABN6YB42_9MICO</name>
<feature type="region of interest" description="Disordered" evidence="1">
    <location>
        <begin position="36"/>
        <end position="82"/>
    </location>
</feature>
<evidence type="ECO:0000313" key="4">
    <source>
        <dbReference type="Proteomes" id="UP001321477"/>
    </source>
</evidence>
<dbReference type="EMBL" id="AP027734">
    <property type="protein sequence ID" value="BDZ54577.1"/>
    <property type="molecule type" value="Genomic_DNA"/>
</dbReference>
<feature type="transmembrane region" description="Helical" evidence="2">
    <location>
        <begin position="91"/>
        <end position="109"/>
    </location>
</feature>
<keyword evidence="2" id="KW-0812">Transmembrane</keyword>
<proteinExistence type="predicted"/>
<evidence type="ECO:0000256" key="1">
    <source>
        <dbReference type="SAM" id="MobiDB-lite"/>
    </source>
</evidence>
<sequence>MTASDRERRAELERIAFGRDSSDAERAEAEAELRALAIGGSPAREEGVREQEAGARDDVGAPPRPADSTVGGAAASAGPGSRHRAWITRRSAVVAALALVVGVVVGWQASGALRSSDGLDPTIDADPDEVVLNEVGIRFTDVIPVRDSGAWAQVEREPRDGQPVIRAGAGGLPDIDLTTQLFLRERVDGARLFGAKSSSGEDLCIVVDLGRSAASMCTVDGVIPTDGIEVRGVFEQPYSSLSGVWLPDGTSTLE</sequence>
<reference evidence="4" key="1">
    <citation type="journal article" date="2019" name="Int. J. Syst. Evol. Microbiol.">
        <title>The Global Catalogue of Microorganisms (GCM) 10K type strain sequencing project: providing services to taxonomists for standard genome sequencing and annotation.</title>
        <authorList>
            <consortium name="The Broad Institute Genomics Platform"/>
            <consortium name="The Broad Institute Genome Sequencing Center for Infectious Disease"/>
            <person name="Wu L."/>
            <person name="Ma J."/>
        </authorList>
    </citation>
    <scope>NUCLEOTIDE SEQUENCE [LARGE SCALE GENOMIC DNA]</scope>
    <source>
        <strain evidence="4">NBRC 109019</strain>
    </source>
</reference>
<evidence type="ECO:0000313" key="3">
    <source>
        <dbReference type="EMBL" id="BDZ54577.1"/>
    </source>
</evidence>